<reference evidence="2" key="1">
    <citation type="submission" date="2015-04" db="UniProtKB">
        <authorList>
            <consortium name="EnsemblPlants"/>
        </authorList>
    </citation>
    <scope>IDENTIFICATION</scope>
</reference>
<protein>
    <submittedName>
        <fullName evidence="2">Uncharacterized protein</fullName>
    </submittedName>
</protein>
<evidence type="ECO:0000313" key="2">
    <source>
        <dbReference type="EnsemblPlants" id="OPUNC02G13470.1"/>
    </source>
</evidence>
<dbReference type="AlphaFoldDB" id="A0A0E0JZC2"/>
<proteinExistence type="predicted"/>
<accession>A0A0E0JZC2</accession>
<reference evidence="2" key="2">
    <citation type="submission" date="2018-05" db="EMBL/GenBank/DDBJ databases">
        <title>OpunRS2 (Oryza punctata Reference Sequence Version 2).</title>
        <authorList>
            <person name="Zhang J."/>
            <person name="Kudrna D."/>
            <person name="Lee S."/>
            <person name="Talag J."/>
            <person name="Welchert J."/>
            <person name="Wing R.A."/>
        </authorList>
    </citation>
    <scope>NUCLEOTIDE SEQUENCE [LARGE SCALE GENOMIC DNA]</scope>
</reference>
<dbReference type="Gramene" id="OPUNC02G13470.1">
    <property type="protein sequence ID" value="OPUNC02G13470.1"/>
    <property type="gene ID" value="OPUNC02G13470"/>
</dbReference>
<evidence type="ECO:0000313" key="3">
    <source>
        <dbReference type="Proteomes" id="UP000026962"/>
    </source>
</evidence>
<dbReference type="Proteomes" id="UP000026962">
    <property type="component" value="Chromosome 2"/>
</dbReference>
<organism evidence="2">
    <name type="scientific">Oryza punctata</name>
    <name type="common">Red rice</name>
    <dbReference type="NCBI Taxonomy" id="4537"/>
    <lineage>
        <taxon>Eukaryota</taxon>
        <taxon>Viridiplantae</taxon>
        <taxon>Streptophyta</taxon>
        <taxon>Embryophyta</taxon>
        <taxon>Tracheophyta</taxon>
        <taxon>Spermatophyta</taxon>
        <taxon>Magnoliopsida</taxon>
        <taxon>Liliopsida</taxon>
        <taxon>Poales</taxon>
        <taxon>Poaceae</taxon>
        <taxon>BOP clade</taxon>
        <taxon>Oryzoideae</taxon>
        <taxon>Oryzeae</taxon>
        <taxon>Oryzinae</taxon>
        <taxon>Oryza</taxon>
    </lineage>
</organism>
<keyword evidence="3" id="KW-1185">Reference proteome</keyword>
<evidence type="ECO:0000256" key="1">
    <source>
        <dbReference type="SAM" id="MobiDB-lite"/>
    </source>
</evidence>
<feature type="compositionally biased region" description="Low complexity" evidence="1">
    <location>
        <begin position="80"/>
        <end position="93"/>
    </location>
</feature>
<dbReference type="EnsemblPlants" id="OPUNC02G13470.1">
    <property type="protein sequence ID" value="OPUNC02G13470.1"/>
    <property type="gene ID" value="OPUNC02G13470"/>
</dbReference>
<feature type="compositionally biased region" description="Polar residues" evidence="1">
    <location>
        <begin position="56"/>
        <end position="65"/>
    </location>
</feature>
<feature type="compositionally biased region" description="Basic and acidic residues" evidence="1">
    <location>
        <begin position="66"/>
        <end position="79"/>
    </location>
</feature>
<sequence length="198" mass="21843">MGHDALPLPDRSMSLVFILARIEHLVPSSTPLPVSRASPRATSPFPMTRWVSSLTLPPQASPRSQAQDHRRNCTEESPIRRSPPSSPSPAAASPSRFWSLQPFEADAIALLFFATAGALLRSPSLSRHLQSVSLQEPRRHTCMHPFARKQARARHALACQGLHPLEPLSLLTLATAAIRRRRQREPRRDAAALLSPSL</sequence>
<feature type="region of interest" description="Disordered" evidence="1">
    <location>
        <begin position="56"/>
        <end position="93"/>
    </location>
</feature>
<dbReference type="HOGENOM" id="CLU_1380073_0_0_1"/>
<name>A0A0E0JZC2_ORYPU</name>